<reference evidence="1 2" key="1">
    <citation type="journal article" date="2015" name="Sci. Rep.">
        <title>Chromosome-level genome map provides insights into diverse defense mechanisms in the medicinal fungus Ganoderma sinense.</title>
        <authorList>
            <person name="Zhu Y."/>
            <person name="Xu J."/>
            <person name="Sun C."/>
            <person name="Zhou S."/>
            <person name="Xu H."/>
            <person name="Nelson D.R."/>
            <person name="Qian J."/>
            <person name="Song J."/>
            <person name="Luo H."/>
            <person name="Xiang L."/>
            <person name="Li Y."/>
            <person name="Xu Z."/>
            <person name="Ji A."/>
            <person name="Wang L."/>
            <person name="Lu S."/>
            <person name="Hayward A."/>
            <person name="Sun W."/>
            <person name="Li X."/>
            <person name="Schwartz D.C."/>
            <person name="Wang Y."/>
            <person name="Chen S."/>
        </authorList>
    </citation>
    <scope>NUCLEOTIDE SEQUENCE [LARGE SCALE GENOMIC DNA]</scope>
    <source>
        <strain evidence="1 2">ZZ0214-1</strain>
    </source>
</reference>
<keyword evidence="2" id="KW-1185">Reference proteome</keyword>
<dbReference type="Proteomes" id="UP000230002">
    <property type="component" value="Unassembled WGS sequence"/>
</dbReference>
<evidence type="ECO:0000313" key="2">
    <source>
        <dbReference type="Proteomes" id="UP000230002"/>
    </source>
</evidence>
<evidence type="ECO:0000313" key="1">
    <source>
        <dbReference type="EMBL" id="PIL34930.1"/>
    </source>
</evidence>
<protein>
    <submittedName>
        <fullName evidence="1">Uncharacterized protein</fullName>
    </submittedName>
</protein>
<comment type="caution">
    <text evidence="1">The sequence shown here is derived from an EMBL/GenBank/DDBJ whole genome shotgun (WGS) entry which is preliminary data.</text>
</comment>
<accession>A0A2G8SME9</accession>
<organism evidence="1 2">
    <name type="scientific">Ganoderma sinense ZZ0214-1</name>
    <dbReference type="NCBI Taxonomy" id="1077348"/>
    <lineage>
        <taxon>Eukaryota</taxon>
        <taxon>Fungi</taxon>
        <taxon>Dikarya</taxon>
        <taxon>Basidiomycota</taxon>
        <taxon>Agaricomycotina</taxon>
        <taxon>Agaricomycetes</taxon>
        <taxon>Polyporales</taxon>
        <taxon>Polyporaceae</taxon>
        <taxon>Ganoderma</taxon>
    </lineage>
</organism>
<sequence length="478" mass="52314">MAKISRDVAEIELAQNGMVDGHRTTLSISDRLQRLRQCSSKFANGPFDHEDLGAHPDYLIHLRNRRWNTTVHDDRSSSSLHSQNGRSDLSLCVITPGSTQGGIESSLSLLPTGTASRQGFIISKWAIDGTQDLLVMAERVDIMLPQQLPPGSVLFFMRMHTITHLTYFLAGRPLTRLQGYLQYVGPALVNVVPLGPDCPYFLVVPRAPAAGFDLAIYNFSPSSIPGGPICRLQLPPLNPGERIAWHDIHSGDRPLHTSEGHFHADLSLSLIALTLGIMSADAEHEHGHENQAHLLIPRTTLLAHARAADSVSRQSADASPGIPRRVPWADWGPQGCLRLRQRPPAGLAARRVMLIPFGARMPLVVFDSDEPGLDAKSVWVYVFDLNPFLPRRCRVPEGTSGTGPGTAGIIEDRDIEAVLPGVVDPACASIRYRAYRFRVGLPAVPIGNRVRLVVMGMTGFTMKLSGVSYEEAVQTWSV</sequence>
<gene>
    <name evidence="1" type="ORF">GSI_02717</name>
</gene>
<dbReference type="EMBL" id="AYKW01000004">
    <property type="protein sequence ID" value="PIL34930.1"/>
    <property type="molecule type" value="Genomic_DNA"/>
</dbReference>
<proteinExistence type="predicted"/>
<dbReference type="AlphaFoldDB" id="A0A2G8SME9"/>
<dbReference type="OrthoDB" id="2766701at2759"/>
<name>A0A2G8SME9_9APHY</name>